<sequence length="127" mass="14521">MVIKSCGAAMVTERYIISFYGIDTKYYTNEFVGKCWEIAADEVYKEQQVYVTGAVLTTNIICGEVRCCNLGNTGHVITSVRNPAEIHDGELYREAIKRVLLKTRKLLDNPNMSVVIDKVEYYYFCQI</sequence>
<evidence type="ECO:0000313" key="1">
    <source>
        <dbReference type="EMBL" id="EEG57736.1"/>
    </source>
</evidence>
<dbReference type="HOGENOM" id="CLU_160530_0_0_9"/>
<proteinExistence type="predicted"/>
<evidence type="ECO:0000313" key="2">
    <source>
        <dbReference type="Proteomes" id="UP000004756"/>
    </source>
</evidence>
<keyword evidence="2" id="KW-1185">Reference proteome</keyword>
<name>C0CT58_9FIRM</name>
<gene>
    <name evidence="1" type="ORF">CLOSTASPAR_00156</name>
</gene>
<organism evidence="1 2">
    <name type="scientific">[Clostridium] asparagiforme DSM 15981</name>
    <dbReference type="NCBI Taxonomy" id="518636"/>
    <lineage>
        <taxon>Bacteria</taxon>
        <taxon>Bacillati</taxon>
        <taxon>Bacillota</taxon>
        <taxon>Clostridia</taxon>
        <taxon>Lachnospirales</taxon>
        <taxon>Lachnospiraceae</taxon>
        <taxon>Enterocloster</taxon>
    </lineage>
</organism>
<comment type="caution">
    <text evidence="1">The sequence shown here is derived from an EMBL/GenBank/DDBJ whole genome shotgun (WGS) entry which is preliminary data.</text>
</comment>
<reference evidence="1 2" key="1">
    <citation type="submission" date="2009-02" db="EMBL/GenBank/DDBJ databases">
        <title>Draft genome sequence of Clostridium asparagiforme (DSM 15981).</title>
        <authorList>
            <person name="Sudarsanam P."/>
            <person name="Ley R."/>
            <person name="Guruge J."/>
            <person name="Turnbaugh P.J."/>
            <person name="Mahowald M."/>
            <person name="Liep D."/>
            <person name="Gordon J."/>
        </authorList>
    </citation>
    <scope>NUCLEOTIDE SEQUENCE [LARGE SCALE GENOMIC DNA]</scope>
    <source>
        <strain evidence="1 2">DSM 15981</strain>
    </source>
</reference>
<dbReference type="EMBL" id="ACCJ01000008">
    <property type="protein sequence ID" value="EEG57736.1"/>
    <property type="molecule type" value="Genomic_DNA"/>
</dbReference>
<dbReference type="AlphaFoldDB" id="C0CT58"/>
<protein>
    <submittedName>
        <fullName evidence="1">Uncharacterized protein</fullName>
    </submittedName>
</protein>
<accession>C0CT58</accession>
<dbReference type="Proteomes" id="UP000004756">
    <property type="component" value="Unassembled WGS sequence"/>
</dbReference>
<dbReference type="RefSeq" id="WP_007705265.1">
    <property type="nucleotide sequence ID" value="NZ_CP102272.1"/>
</dbReference>